<protein>
    <submittedName>
        <fullName evidence="9">DUF421 domain-containing protein</fullName>
    </submittedName>
</protein>
<evidence type="ECO:0000313" key="9">
    <source>
        <dbReference type="EMBL" id="TXI37820.1"/>
    </source>
</evidence>
<gene>
    <name evidence="9" type="ORF">E6Q51_02520</name>
</gene>
<dbReference type="PANTHER" id="PTHR34582:SF6">
    <property type="entry name" value="UPF0702 TRANSMEMBRANE PROTEIN YCAP"/>
    <property type="match status" value="1"/>
</dbReference>
<dbReference type="PANTHER" id="PTHR34582">
    <property type="entry name" value="UPF0702 TRANSMEMBRANE PROTEIN YCAP"/>
    <property type="match status" value="1"/>
</dbReference>
<evidence type="ECO:0000256" key="3">
    <source>
        <dbReference type="ARBA" id="ARBA00022475"/>
    </source>
</evidence>
<feature type="domain" description="YetF C-terminal" evidence="8">
    <location>
        <begin position="53"/>
        <end position="121"/>
    </location>
</feature>
<reference evidence="9 10" key="1">
    <citation type="submission" date="2018-09" db="EMBL/GenBank/DDBJ databases">
        <title>Metagenome Assembled Genomes from an Advanced Water Purification Facility.</title>
        <authorList>
            <person name="Stamps B.W."/>
            <person name="Spear J.R."/>
        </authorList>
    </citation>
    <scope>NUCLEOTIDE SEQUENCE [LARGE SCALE GENOMIC DNA]</scope>
    <source>
        <strain evidence="9">Bin_42_2</strain>
    </source>
</reference>
<evidence type="ECO:0000256" key="2">
    <source>
        <dbReference type="ARBA" id="ARBA00006448"/>
    </source>
</evidence>
<accession>A0A5C7WKF6</accession>
<feature type="transmembrane region" description="Helical" evidence="7">
    <location>
        <begin position="34"/>
        <end position="52"/>
    </location>
</feature>
<dbReference type="STRING" id="1122236.GCA_000378225_02446"/>
<evidence type="ECO:0000313" key="10">
    <source>
        <dbReference type="Proteomes" id="UP000321374"/>
    </source>
</evidence>
<evidence type="ECO:0000256" key="1">
    <source>
        <dbReference type="ARBA" id="ARBA00004651"/>
    </source>
</evidence>
<dbReference type="EMBL" id="SSGG01000042">
    <property type="protein sequence ID" value="TXI37820.1"/>
    <property type="molecule type" value="Genomic_DNA"/>
</dbReference>
<evidence type="ECO:0000256" key="4">
    <source>
        <dbReference type="ARBA" id="ARBA00022692"/>
    </source>
</evidence>
<evidence type="ECO:0000256" key="6">
    <source>
        <dbReference type="ARBA" id="ARBA00023136"/>
    </source>
</evidence>
<dbReference type="Proteomes" id="UP000321374">
    <property type="component" value="Unassembled WGS sequence"/>
</dbReference>
<keyword evidence="5 7" id="KW-1133">Transmembrane helix</keyword>
<evidence type="ECO:0000259" key="8">
    <source>
        <dbReference type="Pfam" id="PF04239"/>
    </source>
</evidence>
<name>A0A5C7WKF6_METME</name>
<keyword evidence="4 7" id="KW-0812">Transmembrane</keyword>
<dbReference type="AlphaFoldDB" id="A0A5C7WKF6"/>
<proteinExistence type="inferred from homology"/>
<evidence type="ECO:0000256" key="7">
    <source>
        <dbReference type="SAM" id="Phobius"/>
    </source>
</evidence>
<comment type="caution">
    <text evidence="9">The sequence shown here is derived from an EMBL/GenBank/DDBJ whole genome shotgun (WGS) entry which is preliminary data.</text>
</comment>
<keyword evidence="6 7" id="KW-0472">Membrane</keyword>
<comment type="similarity">
    <text evidence="2">Belongs to the UPF0702 family.</text>
</comment>
<keyword evidence="3" id="KW-1003">Cell membrane</keyword>
<comment type="subcellular location">
    <subcellularLocation>
        <location evidence="1">Cell membrane</location>
        <topology evidence="1">Multi-pass membrane protein</topology>
    </subcellularLocation>
</comment>
<dbReference type="OrthoDB" id="6538282at2"/>
<dbReference type="GO" id="GO:0005886">
    <property type="term" value="C:plasma membrane"/>
    <property type="evidence" value="ECO:0007669"/>
    <property type="project" value="UniProtKB-SubCell"/>
</dbReference>
<dbReference type="InterPro" id="IPR023090">
    <property type="entry name" value="UPF0702_alpha/beta_dom_sf"/>
</dbReference>
<organism evidence="9 10">
    <name type="scientific">Methylophilus methylotrophus</name>
    <name type="common">Bacterium W3A1</name>
    <dbReference type="NCBI Taxonomy" id="17"/>
    <lineage>
        <taxon>Bacteria</taxon>
        <taxon>Pseudomonadati</taxon>
        <taxon>Pseudomonadota</taxon>
        <taxon>Betaproteobacteria</taxon>
        <taxon>Nitrosomonadales</taxon>
        <taxon>Methylophilaceae</taxon>
        <taxon>Methylophilus</taxon>
    </lineage>
</organism>
<dbReference type="Pfam" id="PF04239">
    <property type="entry name" value="DUF421"/>
    <property type="match status" value="1"/>
</dbReference>
<dbReference type="Gene3D" id="3.30.240.20">
    <property type="entry name" value="bsu07140 like domains"/>
    <property type="match status" value="1"/>
</dbReference>
<evidence type="ECO:0000256" key="5">
    <source>
        <dbReference type="ARBA" id="ARBA00022989"/>
    </source>
</evidence>
<sequence length="122" mass="13821">MGNVGVGDFLFVVIVADASQNAMTGEAKSIADGLVLISVLVFWNVLIDWLGYHYRWIKKLVEPPPLILVRKGVLQTRAMRKEFISRDEIEAKLREEGIEHLSQVKQLQLEADGQLSIIQYDK</sequence>
<dbReference type="InterPro" id="IPR007353">
    <property type="entry name" value="DUF421"/>
</dbReference>